<evidence type="ECO:0000256" key="1">
    <source>
        <dbReference type="ARBA" id="ARBA00006461"/>
    </source>
</evidence>
<sequence>MTSFSALLSTLGEKAQAPPATSTNRPSSTQPTSKADGASDRFRLTPNNAVAGVKRRAEDSAGPLTAKTIKTEQKTGPNQSVTSGSRFQLTAKNGAIRPVPTAGHSSERQGKTAAQTGIIGMSTPPSTTNATAKPKKSFAAILERAKAAEAAAKASGGGGIKHKPVEKLTRKQRLQMMEETKAQQRAGKKGLADRSRSGTPNGASTSVLGAKKVSETSTYKGTMKKPAPAPLAYKGTMRAAADPSQPKRSSQSKQKGQAQDKYGGYASWSDLDDAEDEDEEPRSEDGFDESDEDMEGGFDDLAAEEEEALKHAKREDLAAAREEERLKKEKLERKRKLEKLAMEMKGKKKF</sequence>
<evidence type="ECO:0000313" key="4">
    <source>
        <dbReference type="EMBL" id="KAK5117532.1"/>
    </source>
</evidence>
<evidence type="ECO:0000313" key="5">
    <source>
        <dbReference type="Proteomes" id="UP001310890"/>
    </source>
</evidence>
<reference evidence="4" key="1">
    <citation type="submission" date="2023-08" db="EMBL/GenBank/DDBJ databases">
        <title>Black Yeasts Isolated from many extreme environments.</title>
        <authorList>
            <person name="Coleine C."/>
            <person name="Stajich J.E."/>
            <person name="Selbmann L."/>
        </authorList>
    </citation>
    <scope>NUCLEOTIDE SEQUENCE</scope>
    <source>
        <strain evidence="4">CCFEE 5401</strain>
    </source>
</reference>
<dbReference type="SMART" id="SM00784">
    <property type="entry name" value="SPT2"/>
    <property type="match status" value="1"/>
</dbReference>
<dbReference type="Pfam" id="PF08243">
    <property type="entry name" value="SPT2"/>
    <property type="match status" value="1"/>
</dbReference>
<dbReference type="AlphaFoldDB" id="A0AAN7TN45"/>
<comment type="caution">
    <text evidence="4">The sequence shown here is derived from an EMBL/GenBank/DDBJ whole genome shotgun (WGS) entry which is preliminary data.</text>
</comment>
<proteinExistence type="inferred from homology"/>
<feature type="compositionally biased region" description="Acidic residues" evidence="3">
    <location>
        <begin position="270"/>
        <end position="307"/>
    </location>
</feature>
<dbReference type="EMBL" id="JAVRRL010000004">
    <property type="protein sequence ID" value="KAK5117532.1"/>
    <property type="molecule type" value="Genomic_DNA"/>
</dbReference>
<evidence type="ECO:0000256" key="3">
    <source>
        <dbReference type="SAM" id="MobiDB-lite"/>
    </source>
</evidence>
<feature type="region of interest" description="Disordered" evidence="3">
    <location>
        <begin position="1"/>
        <end position="134"/>
    </location>
</feature>
<feature type="region of interest" description="Disordered" evidence="3">
    <location>
        <begin position="153"/>
        <end position="328"/>
    </location>
</feature>
<evidence type="ECO:0000256" key="2">
    <source>
        <dbReference type="ARBA" id="ARBA00023054"/>
    </source>
</evidence>
<comment type="similarity">
    <text evidence="1">Belongs to the SPT2 family.</text>
</comment>
<feature type="compositionally biased region" description="Low complexity" evidence="3">
    <location>
        <begin position="244"/>
        <end position="261"/>
    </location>
</feature>
<feature type="compositionally biased region" description="Basic and acidic residues" evidence="3">
    <location>
        <begin position="308"/>
        <end position="328"/>
    </location>
</feature>
<feature type="compositionally biased region" description="Polar residues" evidence="3">
    <location>
        <begin position="197"/>
        <end position="207"/>
    </location>
</feature>
<keyword evidence="2" id="KW-0175">Coiled coil</keyword>
<dbReference type="Proteomes" id="UP001310890">
    <property type="component" value="Unassembled WGS sequence"/>
</dbReference>
<accession>A0AAN7TN45</accession>
<gene>
    <name evidence="4" type="ORF">LTR62_004954</name>
</gene>
<organism evidence="4 5">
    <name type="scientific">Meristemomyces frigidus</name>
    <dbReference type="NCBI Taxonomy" id="1508187"/>
    <lineage>
        <taxon>Eukaryota</taxon>
        <taxon>Fungi</taxon>
        <taxon>Dikarya</taxon>
        <taxon>Ascomycota</taxon>
        <taxon>Pezizomycotina</taxon>
        <taxon>Dothideomycetes</taxon>
        <taxon>Dothideomycetidae</taxon>
        <taxon>Mycosphaerellales</taxon>
        <taxon>Teratosphaeriaceae</taxon>
        <taxon>Meristemomyces</taxon>
    </lineage>
</organism>
<feature type="compositionally biased region" description="Polar residues" evidence="3">
    <location>
        <begin position="19"/>
        <end position="33"/>
    </location>
</feature>
<dbReference type="InterPro" id="IPR013256">
    <property type="entry name" value="Chromatin_SPT2"/>
</dbReference>
<protein>
    <submittedName>
        <fullName evidence="4">Uncharacterized protein</fullName>
    </submittedName>
</protein>
<name>A0AAN7TN45_9PEZI</name>
<feature type="compositionally biased region" description="Polar residues" evidence="3">
    <location>
        <begin position="74"/>
        <end position="91"/>
    </location>
</feature>